<dbReference type="EMBL" id="PGCK01000008">
    <property type="protein sequence ID" value="MCD1295335.1"/>
    <property type="molecule type" value="Genomic_DNA"/>
</dbReference>
<organism evidence="2 3">
    <name type="scientific">Methanooceanicella nereidis</name>
    <dbReference type="NCBI Taxonomy" id="2052831"/>
    <lineage>
        <taxon>Archaea</taxon>
        <taxon>Methanobacteriati</taxon>
        <taxon>Methanobacteriota</taxon>
        <taxon>Stenosarchaea group</taxon>
        <taxon>Methanomicrobia</taxon>
        <taxon>Methanocellales</taxon>
        <taxon>Methanocellaceae</taxon>
        <taxon>Methanooceanicella</taxon>
    </lineage>
</organism>
<dbReference type="InterPro" id="IPR025839">
    <property type="entry name" value="RLAN_dom"/>
</dbReference>
<dbReference type="Pfam" id="PF14401">
    <property type="entry name" value="RLAN"/>
    <property type="match status" value="1"/>
</dbReference>
<accession>A0AAP2W5C4</accession>
<dbReference type="AlphaFoldDB" id="A0AAP2W5C4"/>
<gene>
    <name evidence="2" type="ORF">CUJ83_10020</name>
</gene>
<sequence length="218" mass="24761">MNEDDDEADFGPFAFLNSSVKGEVLNVSHDYRYQKMGYYVSMHAELSGNKVTPSCADILDAHRNPLLMIRAEKAGIPCMPYTLLAKYEHNVNLPALCFAVNPYTCNSVTQVRSESKMHRTMKSLSMNNRYPVSVQPLVGEVKEAIQVFGETDVAEAKEIARKFYEAFHIPIGKLIIQIHDGKAYLSHFEPCERKEVNWDLVKQKLHTIHNIEKRGACI</sequence>
<keyword evidence="3" id="KW-1185">Reference proteome</keyword>
<proteinExistence type="predicted"/>
<dbReference type="Proteomes" id="UP001320159">
    <property type="component" value="Unassembled WGS sequence"/>
</dbReference>
<evidence type="ECO:0000259" key="1">
    <source>
        <dbReference type="Pfam" id="PF14401"/>
    </source>
</evidence>
<evidence type="ECO:0000313" key="3">
    <source>
        <dbReference type="Proteomes" id="UP001320159"/>
    </source>
</evidence>
<comment type="caution">
    <text evidence="2">The sequence shown here is derived from an EMBL/GenBank/DDBJ whole genome shotgun (WGS) entry which is preliminary data.</text>
</comment>
<reference evidence="2 3" key="1">
    <citation type="submission" date="2017-11" db="EMBL/GenBank/DDBJ databases">
        <title>Isolation and Characterization of Family Methanocellaceae Species from Potential Methane Hydrate Area Offshore Southwestern Taiwan.</title>
        <authorList>
            <person name="Zhang W.-L."/>
            <person name="Chen W.-C."/>
            <person name="Lai M.-C."/>
            <person name="Chen S.-C."/>
        </authorList>
    </citation>
    <scope>NUCLEOTIDE SEQUENCE [LARGE SCALE GENOMIC DNA]</scope>
    <source>
        <strain evidence="2 3">CWC-04</strain>
    </source>
</reference>
<protein>
    <recommendedName>
        <fullName evidence="1">RimK-like ATPgrasp N-terminal domain-containing protein</fullName>
    </recommendedName>
</protein>
<feature type="domain" description="RimK-like ATPgrasp N-terminal" evidence="1">
    <location>
        <begin position="20"/>
        <end position="197"/>
    </location>
</feature>
<evidence type="ECO:0000313" key="2">
    <source>
        <dbReference type="EMBL" id="MCD1295335.1"/>
    </source>
</evidence>
<name>A0AAP2W5C4_9EURY</name>